<dbReference type="Pfam" id="PF06695">
    <property type="entry name" value="Sm_multidrug_ex"/>
    <property type="match status" value="1"/>
</dbReference>
<sequence length="158" mass="17750">MNIEEYLQEWSYLAVFVLSALPWVESSAIVVIAIAFGLNPVLSTILAFAGNWMTVLLVVFLFDRWQQWKERKRAARGQDNDPSQDSKKSKRAHSLFVKYGLPGLSIIGPLLIGTEIAAAFGMLFKAPRRKVLIWMTVSLAFWTVLFAVGAHFGLTFIT</sequence>
<gene>
    <name evidence="2" type="ORF">J2736_003018</name>
</gene>
<keyword evidence="1" id="KW-1133">Transmembrane helix</keyword>
<feature type="transmembrane region" description="Helical" evidence="1">
    <location>
        <begin position="42"/>
        <end position="62"/>
    </location>
</feature>
<comment type="caution">
    <text evidence="2">The sequence shown here is derived from an EMBL/GenBank/DDBJ whole genome shotgun (WGS) entry which is preliminary data.</text>
</comment>
<feature type="transmembrane region" description="Helical" evidence="1">
    <location>
        <begin position="12"/>
        <end position="36"/>
    </location>
</feature>
<dbReference type="InterPro" id="IPR009577">
    <property type="entry name" value="Sm_multidrug_ex"/>
</dbReference>
<dbReference type="RefSeq" id="WP_310499387.1">
    <property type="nucleotide sequence ID" value="NZ_JAVDSB010000004.1"/>
</dbReference>
<dbReference type="Proteomes" id="UP001267290">
    <property type="component" value="Unassembled WGS sequence"/>
</dbReference>
<protein>
    <submittedName>
        <fullName evidence="2">Membrane protein</fullName>
    </submittedName>
</protein>
<keyword evidence="1" id="KW-0472">Membrane</keyword>
<name>A0ABU1NWH4_9BACL</name>
<keyword evidence="1" id="KW-0812">Transmembrane</keyword>
<accession>A0ABU1NWH4</accession>
<dbReference type="EMBL" id="JAVDSB010000004">
    <property type="protein sequence ID" value="MDR6551829.1"/>
    <property type="molecule type" value="Genomic_DNA"/>
</dbReference>
<feature type="transmembrane region" description="Helical" evidence="1">
    <location>
        <begin position="96"/>
        <end position="120"/>
    </location>
</feature>
<feature type="transmembrane region" description="Helical" evidence="1">
    <location>
        <begin position="132"/>
        <end position="157"/>
    </location>
</feature>
<keyword evidence="3" id="KW-1185">Reference proteome</keyword>
<organism evidence="2 3">
    <name type="scientific">Paenibacillus qinlingensis</name>
    <dbReference type="NCBI Taxonomy" id="1837343"/>
    <lineage>
        <taxon>Bacteria</taxon>
        <taxon>Bacillati</taxon>
        <taxon>Bacillota</taxon>
        <taxon>Bacilli</taxon>
        <taxon>Bacillales</taxon>
        <taxon>Paenibacillaceae</taxon>
        <taxon>Paenibacillus</taxon>
    </lineage>
</organism>
<reference evidence="2 3" key="1">
    <citation type="submission" date="2023-07" db="EMBL/GenBank/DDBJ databases">
        <title>Sorghum-associated microbial communities from plants grown in Nebraska, USA.</title>
        <authorList>
            <person name="Schachtman D."/>
        </authorList>
    </citation>
    <scope>NUCLEOTIDE SEQUENCE [LARGE SCALE GENOMIC DNA]</scope>
    <source>
        <strain evidence="2 3">CC258</strain>
    </source>
</reference>
<evidence type="ECO:0000313" key="2">
    <source>
        <dbReference type="EMBL" id="MDR6551829.1"/>
    </source>
</evidence>
<evidence type="ECO:0000313" key="3">
    <source>
        <dbReference type="Proteomes" id="UP001267290"/>
    </source>
</evidence>
<proteinExistence type="predicted"/>
<evidence type="ECO:0000256" key="1">
    <source>
        <dbReference type="SAM" id="Phobius"/>
    </source>
</evidence>